<feature type="signal peptide" evidence="1">
    <location>
        <begin position="1"/>
        <end position="22"/>
    </location>
</feature>
<keyword evidence="1" id="KW-0732">Signal</keyword>
<evidence type="ECO:0008006" key="4">
    <source>
        <dbReference type="Google" id="ProtNLM"/>
    </source>
</evidence>
<sequence length="77" mass="8117">MCSSSFLLVVLLFGSHLACLGSCDLSPSDPCTPCMDSTSTASYLFVLDFLSKTVPAPVGPLCVVLFSPQNTQNKSLI</sequence>
<reference evidence="2" key="1">
    <citation type="submission" date="2020-11" db="EMBL/GenBank/DDBJ databases">
        <authorList>
            <consortium name="DOE Joint Genome Institute"/>
            <person name="Ahrendt S."/>
            <person name="Riley R."/>
            <person name="Andreopoulos W."/>
            <person name="Labutti K."/>
            <person name="Pangilinan J."/>
            <person name="Ruiz-Duenas F.J."/>
            <person name="Barrasa J.M."/>
            <person name="Sanchez-Garcia M."/>
            <person name="Camarero S."/>
            <person name="Miyauchi S."/>
            <person name="Serrano A."/>
            <person name="Linde D."/>
            <person name="Babiker R."/>
            <person name="Drula E."/>
            <person name="Ayuso-Fernandez I."/>
            <person name="Pacheco R."/>
            <person name="Padilla G."/>
            <person name="Ferreira P."/>
            <person name="Barriuso J."/>
            <person name="Kellner H."/>
            <person name="Castanera R."/>
            <person name="Alfaro M."/>
            <person name="Ramirez L."/>
            <person name="Pisabarro A.G."/>
            <person name="Kuo A."/>
            <person name="Tritt A."/>
            <person name="Lipzen A."/>
            <person name="He G."/>
            <person name="Yan M."/>
            <person name="Ng V."/>
            <person name="Cullen D."/>
            <person name="Martin F."/>
            <person name="Rosso M.-N."/>
            <person name="Henrissat B."/>
            <person name="Hibbett D."/>
            <person name="Martinez A.T."/>
            <person name="Grigoriev I.V."/>
        </authorList>
    </citation>
    <scope>NUCLEOTIDE SEQUENCE</scope>
    <source>
        <strain evidence="2">AH 40177</strain>
    </source>
</reference>
<evidence type="ECO:0000313" key="2">
    <source>
        <dbReference type="EMBL" id="KAF9076209.1"/>
    </source>
</evidence>
<dbReference type="Proteomes" id="UP000772434">
    <property type="component" value="Unassembled WGS sequence"/>
</dbReference>
<evidence type="ECO:0000313" key="3">
    <source>
        <dbReference type="Proteomes" id="UP000772434"/>
    </source>
</evidence>
<proteinExistence type="predicted"/>
<evidence type="ECO:0000256" key="1">
    <source>
        <dbReference type="SAM" id="SignalP"/>
    </source>
</evidence>
<feature type="chain" id="PRO_5040369104" description="Secreted protein" evidence="1">
    <location>
        <begin position="23"/>
        <end position="77"/>
    </location>
</feature>
<comment type="caution">
    <text evidence="2">The sequence shown here is derived from an EMBL/GenBank/DDBJ whole genome shotgun (WGS) entry which is preliminary data.</text>
</comment>
<keyword evidence="3" id="KW-1185">Reference proteome</keyword>
<name>A0A9P5Q7F8_9AGAR</name>
<gene>
    <name evidence="2" type="ORF">BDP27DRAFT_1314065</name>
</gene>
<organism evidence="2 3">
    <name type="scientific">Rhodocollybia butyracea</name>
    <dbReference type="NCBI Taxonomy" id="206335"/>
    <lineage>
        <taxon>Eukaryota</taxon>
        <taxon>Fungi</taxon>
        <taxon>Dikarya</taxon>
        <taxon>Basidiomycota</taxon>
        <taxon>Agaricomycotina</taxon>
        <taxon>Agaricomycetes</taxon>
        <taxon>Agaricomycetidae</taxon>
        <taxon>Agaricales</taxon>
        <taxon>Marasmiineae</taxon>
        <taxon>Omphalotaceae</taxon>
        <taxon>Rhodocollybia</taxon>
    </lineage>
</organism>
<dbReference type="AlphaFoldDB" id="A0A9P5Q7F8"/>
<dbReference type="EMBL" id="JADNRY010000007">
    <property type="protein sequence ID" value="KAF9076209.1"/>
    <property type="molecule type" value="Genomic_DNA"/>
</dbReference>
<protein>
    <recommendedName>
        <fullName evidence="4">Secreted protein</fullName>
    </recommendedName>
</protein>
<accession>A0A9P5Q7F8</accession>